<reference evidence="2 3" key="1">
    <citation type="submission" date="2019-06" db="EMBL/GenBank/DDBJ databases">
        <title>Whole genome shotgun sequence of Vibrio inusitatus NBRC 102082.</title>
        <authorList>
            <person name="Hosoyama A."/>
            <person name="Uohara A."/>
            <person name="Ohji S."/>
            <person name="Ichikawa N."/>
        </authorList>
    </citation>
    <scope>NUCLEOTIDE SEQUENCE [LARGE SCALE GENOMIC DNA]</scope>
    <source>
        <strain evidence="2 3">NBRC 102082</strain>
    </source>
</reference>
<proteinExistence type="predicted"/>
<evidence type="ECO:0000313" key="3">
    <source>
        <dbReference type="Proteomes" id="UP000318717"/>
    </source>
</evidence>
<dbReference type="AlphaFoldDB" id="A0A4Y3I0C9"/>
<keyword evidence="1" id="KW-0812">Transmembrane</keyword>
<dbReference type="InterPro" id="IPR021516">
    <property type="entry name" value="DUF3179"/>
</dbReference>
<dbReference type="EMBL" id="BJLF01000023">
    <property type="protein sequence ID" value="GEA52695.1"/>
    <property type="molecule type" value="Genomic_DNA"/>
</dbReference>
<name>A0A4Y3I0C9_9VIBR</name>
<accession>A0A4Y3I0C9</accession>
<feature type="transmembrane region" description="Helical" evidence="1">
    <location>
        <begin position="50"/>
        <end position="68"/>
    </location>
</feature>
<sequence length="377" mass="42018">MEVFLIILALVSLLIGAYGSVALTEAGQIINLPRDWVFGYFKHKRKLSIAIAILAAVVVFSAVSNSLFTPIGLTLYALAVVACLFFINIFAPIMWLRTQQYGAKFMSVAEAESRLADDTDVFVLEIDGDARAYPRDSMQVPHIVGDKVGGKETVMSYCALSNLPVAFNPNINGKDTDLKVIAQVNNNLIFTDTKTGELYQQVTATGEYSKTELEQYPVQRMTWGAFKALYPEGKVFDYKPNALDKLTLKLFDNALKDHYAGKPLFPTLNMNDKRLDSSVKIWGVVDGNEAVAAHPESFSETSKIQTEINGKSVLFVHFESYQTVGAFWVDHSRDWTNAEISVYGECEGEKLPRAKLFSGMPWMVWSHWFPHGSILKG</sequence>
<keyword evidence="1" id="KW-1133">Transmembrane helix</keyword>
<gene>
    <name evidence="2" type="ORF">VIN01S_34990</name>
</gene>
<organism evidence="2 3">
    <name type="scientific">Vibrio inusitatus NBRC 102082</name>
    <dbReference type="NCBI Taxonomy" id="1219070"/>
    <lineage>
        <taxon>Bacteria</taxon>
        <taxon>Pseudomonadati</taxon>
        <taxon>Pseudomonadota</taxon>
        <taxon>Gammaproteobacteria</taxon>
        <taxon>Vibrionales</taxon>
        <taxon>Vibrionaceae</taxon>
        <taxon>Vibrio</taxon>
    </lineage>
</organism>
<dbReference type="RefSeq" id="WP_141347113.1">
    <property type="nucleotide sequence ID" value="NZ_BJLF01000023.1"/>
</dbReference>
<dbReference type="OrthoDB" id="5844941at2"/>
<keyword evidence="3" id="KW-1185">Reference proteome</keyword>
<feature type="transmembrane region" description="Helical" evidence="1">
    <location>
        <begin position="75"/>
        <end position="96"/>
    </location>
</feature>
<dbReference type="Proteomes" id="UP000318717">
    <property type="component" value="Unassembled WGS sequence"/>
</dbReference>
<dbReference type="Pfam" id="PF11376">
    <property type="entry name" value="DUF3179"/>
    <property type="match status" value="1"/>
</dbReference>
<evidence type="ECO:0000313" key="2">
    <source>
        <dbReference type="EMBL" id="GEA52695.1"/>
    </source>
</evidence>
<protein>
    <recommendedName>
        <fullName evidence="4">DUF3179 domain-containing protein</fullName>
    </recommendedName>
</protein>
<keyword evidence="1" id="KW-0472">Membrane</keyword>
<comment type="caution">
    <text evidence="2">The sequence shown here is derived from an EMBL/GenBank/DDBJ whole genome shotgun (WGS) entry which is preliminary data.</text>
</comment>
<evidence type="ECO:0000256" key="1">
    <source>
        <dbReference type="SAM" id="Phobius"/>
    </source>
</evidence>
<evidence type="ECO:0008006" key="4">
    <source>
        <dbReference type="Google" id="ProtNLM"/>
    </source>
</evidence>